<dbReference type="GO" id="GO:0000278">
    <property type="term" value="P:mitotic cell cycle"/>
    <property type="evidence" value="ECO:0007669"/>
    <property type="project" value="TreeGrafter"/>
</dbReference>
<evidence type="ECO:0000256" key="1">
    <source>
        <dbReference type="ARBA" id="ARBA00004496"/>
    </source>
</evidence>
<dbReference type="SMART" id="SM00015">
    <property type="entry name" value="IQ"/>
    <property type="match status" value="14"/>
</dbReference>
<comment type="subcellular location">
    <subcellularLocation>
        <location evidence="1">Cytoplasm</location>
    </subcellularLocation>
</comment>
<evidence type="ECO:0000256" key="2">
    <source>
        <dbReference type="ARBA" id="ARBA00022490"/>
    </source>
</evidence>
<evidence type="ECO:0000313" key="6">
    <source>
        <dbReference type="EMBL" id="MBW19600.1"/>
    </source>
</evidence>
<keyword evidence="3" id="KW-0677">Repeat</keyword>
<dbReference type="GO" id="GO:0005516">
    <property type="term" value="F:calmodulin binding"/>
    <property type="evidence" value="ECO:0007669"/>
    <property type="project" value="UniProtKB-KW"/>
</dbReference>
<gene>
    <name evidence="6" type="primary">asp_6</name>
</gene>
<feature type="domain" description="Calponin-homology (CH)" evidence="5">
    <location>
        <begin position="308"/>
        <end position="421"/>
    </location>
</feature>
<evidence type="ECO:0000259" key="5">
    <source>
        <dbReference type="PROSITE" id="PS50021"/>
    </source>
</evidence>
<evidence type="ECO:0000256" key="4">
    <source>
        <dbReference type="ARBA" id="ARBA00022860"/>
    </source>
</evidence>
<dbReference type="PROSITE" id="PS50096">
    <property type="entry name" value="IQ"/>
    <property type="match status" value="9"/>
</dbReference>
<dbReference type="PANTHER" id="PTHR22706">
    <property type="entry name" value="ASSEMBLY FACTOR FOR SPINDLE MICROTUBULES"/>
    <property type="match status" value="1"/>
</dbReference>
<name>A0A2H8U0B4_9HEMI</name>
<organism evidence="6">
    <name type="scientific">Melanaphis sacchari</name>
    <dbReference type="NCBI Taxonomy" id="742174"/>
    <lineage>
        <taxon>Eukaryota</taxon>
        <taxon>Metazoa</taxon>
        <taxon>Ecdysozoa</taxon>
        <taxon>Arthropoda</taxon>
        <taxon>Hexapoda</taxon>
        <taxon>Insecta</taxon>
        <taxon>Pterygota</taxon>
        <taxon>Neoptera</taxon>
        <taxon>Paraneoptera</taxon>
        <taxon>Hemiptera</taxon>
        <taxon>Sternorrhyncha</taxon>
        <taxon>Aphidomorpha</taxon>
        <taxon>Aphidoidea</taxon>
        <taxon>Aphididae</taxon>
        <taxon>Aphidini</taxon>
        <taxon>Melanaphis</taxon>
    </lineage>
</organism>
<dbReference type="Gene3D" id="1.10.418.10">
    <property type="entry name" value="Calponin-like domain"/>
    <property type="match status" value="1"/>
</dbReference>
<dbReference type="Pfam" id="PF00612">
    <property type="entry name" value="IQ"/>
    <property type="match status" value="10"/>
</dbReference>
<dbReference type="InterPro" id="IPR001715">
    <property type="entry name" value="CH_dom"/>
</dbReference>
<accession>A0A2H8U0B4</accession>
<dbReference type="PROSITE" id="PS50021">
    <property type="entry name" value="CH"/>
    <property type="match status" value="1"/>
</dbReference>
<evidence type="ECO:0000256" key="3">
    <source>
        <dbReference type="ARBA" id="ARBA00022737"/>
    </source>
</evidence>
<dbReference type="Pfam" id="PF00307">
    <property type="entry name" value="CH"/>
    <property type="match status" value="1"/>
</dbReference>
<dbReference type="InterPro" id="IPR000048">
    <property type="entry name" value="IQ_motif_EF-hand-BS"/>
</dbReference>
<protein>
    <submittedName>
        <fullName evidence="6">Protein abnormal spindle</fullName>
    </submittedName>
</protein>
<dbReference type="GO" id="GO:0007051">
    <property type="term" value="P:spindle organization"/>
    <property type="evidence" value="ECO:0007669"/>
    <property type="project" value="TreeGrafter"/>
</dbReference>
<dbReference type="OrthoDB" id="2148418at2759"/>
<dbReference type="InterPro" id="IPR036872">
    <property type="entry name" value="CH_dom_sf"/>
</dbReference>
<dbReference type="SUPFAM" id="SSF47576">
    <property type="entry name" value="Calponin-homology domain, CH-domain"/>
    <property type="match status" value="1"/>
</dbReference>
<dbReference type="Gene3D" id="1.20.5.190">
    <property type="match status" value="8"/>
</dbReference>
<dbReference type="GO" id="GO:0000922">
    <property type="term" value="C:spindle pole"/>
    <property type="evidence" value="ECO:0007669"/>
    <property type="project" value="TreeGrafter"/>
</dbReference>
<reference evidence="6" key="1">
    <citation type="submission" date="2017-10" db="EMBL/GenBank/DDBJ databases">
        <title>Transcriptome Assembly of Sugarcane Aphid Adults.</title>
        <authorList>
            <person name="Scully E.D."/>
            <person name="Palmer N.A."/>
            <person name="Geib S.M."/>
            <person name="Sarath G."/>
            <person name="Sattler S.E."/>
        </authorList>
    </citation>
    <scope>NUCLEOTIDE SEQUENCE</scope>
    <source>
        <tissue evidence="6">Whole body</tissue>
    </source>
</reference>
<dbReference type="PANTHER" id="PTHR22706:SF1">
    <property type="entry name" value="ASSEMBLY FACTOR FOR SPINDLE MICROTUBULES"/>
    <property type="match status" value="1"/>
</dbReference>
<dbReference type="InterPro" id="IPR051185">
    <property type="entry name" value="ASPM"/>
</dbReference>
<keyword evidence="4" id="KW-0112">Calmodulin-binding</keyword>
<dbReference type="CDD" id="cd23767">
    <property type="entry name" value="IQCD"/>
    <property type="match status" value="2"/>
</dbReference>
<dbReference type="GO" id="GO:0005737">
    <property type="term" value="C:cytoplasm"/>
    <property type="evidence" value="ECO:0007669"/>
    <property type="project" value="UniProtKB-SubCell"/>
</dbReference>
<dbReference type="EMBL" id="GFXV01007795">
    <property type="protein sequence ID" value="MBW19600.1"/>
    <property type="molecule type" value="Transcribed_RNA"/>
</dbReference>
<dbReference type="GO" id="GO:0051295">
    <property type="term" value="P:establishment of meiotic spindle localization"/>
    <property type="evidence" value="ECO:0007669"/>
    <property type="project" value="TreeGrafter"/>
</dbReference>
<keyword evidence="2" id="KW-0963">Cytoplasm</keyword>
<sequence length="1380" mass="164007">MTYKNKVKQYCTNPRTTCLKTPKLDKYDEYLKCLANPQLLYHNNAEDPFLKMSEYYESEWLDQQESDMIRWLNAMLTPTDKLVDEEQSNELEKAAMAWVEASKTCHKNKPMQFATQKDLFVAQMYRQSPQQWSALRKATTNLITSSNVTSVLSKLTVSIEKDLITLRDDRQIHLDLNLKKKITDMLKCYNSLWLRIGLEAVYGQVIHINSGSHDLDGLGWFIRKNLFNNDFIKQKFTKATVLQVNLPTYNIAMKKFILRKIFMLVYFLDRAKEQQLIRHNPCLFKIDSPYKSSHDFLMGFCADMVTANGDINRRLRSIGYNLTHKQTHLDEVNYAVKSLNDLRDGTRITRVVEILFKGEPLSQKLRLPAISKLQKIHNVNLALTRISEHINIEGNISTRDIVNGHREKMLSLFWQLIYKYITPRYNKAAITIQHWWRNNNLKLVILKRIRAKQTFKQHLAAAKIQAIVRGYLTRKHWPHKKVELIENREKLHQASTKIKQYLQDKLKLLTEDRKQYIILKRTTVFVQRKFRSKITMKRDRQHYIKAKQSALLIQKVYRGFLIRKNWLQIKNSLKIEKIHRINSINIIKRFLRKNLPPTEDELYYKKLMHTTLIVQRRFRANNLMKVQMKTFIKLKKSAILIQQKFRAKQAMVKQKEHYLKLKMCAVKLQAVTRGYIVRKKWPVLHAKLQTNRMHLTICSNIIKKTLRSNLPLTEDRIKFLDLKRSVIIIQNRFRALNEMKMQRQKYLQLKASTLKLQSVIRGYIVRKQWPSLRNELIVKRQHLINCSNIIKRVLRNNLPLTEDRIKFLDLKRSVIVIQNRFRALNEMKMQRQKYLQLKASTLKLQSVIRGYIVRKQWPSLRNELIVKRQHLINCSNIIKRVLRKNLPVNNNRLRFLELKRATTVIQSRFRANRQVKEYQILHNNVIIIQRRFRANVAMRQQKLIYEDTRARIIRLQAFFRGHLVLKKWPETKCKLEANKKRLIAASNTIKKFLRQCLSPTPDRLRYIKLRQSVINLQTRYRAIVAMKLAEREYLLLKCCTITLQRRYRAHKAMLVQKQRYELLKKSTLILQTHVRGFLARRRWLQLKENMEVKRKLALEILEKKNVAASKIQAVVRGFMVRKKLPKIKEELRIQKLVQAATLIQALWRGYTIRKRYQCRRETIRIPKKGALTLGKRHNDVVDVLNKQKRNEYSYRELTTVFWNLDTCTTLSKELCLKTSEGTIVDYMFHFLHYSNQSQPSLEAREPAIRVLTNLLKYHETSWHIWVRTVNADMVKDLIKMMKTCCGKISSKKLYCSIATWLWIALQDPEKKNYIKKIPSALVDLKWMMDTLKKKYSTSKVDKKTMVLPSTRPTWSIGSKCQKCFDSDFFATIEICKLLSI</sequence>
<dbReference type="CDD" id="cd21223">
    <property type="entry name" value="CH_ASPM_rpt1"/>
    <property type="match status" value="1"/>
</dbReference>
<proteinExistence type="predicted"/>